<dbReference type="AlphaFoldDB" id="A0A4Y7PMV6"/>
<evidence type="ECO:0000313" key="2">
    <source>
        <dbReference type="Proteomes" id="UP000294933"/>
    </source>
</evidence>
<keyword evidence="2" id="KW-1185">Reference proteome</keyword>
<accession>A0A4Y7PMV6</accession>
<reference evidence="1 2" key="1">
    <citation type="submission" date="2018-06" db="EMBL/GenBank/DDBJ databases">
        <title>A transcriptomic atlas of mushroom development highlights an independent origin of complex multicellularity.</title>
        <authorList>
            <consortium name="DOE Joint Genome Institute"/>
            <person name="Krizsan K."/>
            <person name="Almasi E."/>
            <person name="Merenyi Z."/>
            <person name="Sahu N."/>
            <person name="Viragh M."/>
            <person name="Koszo T."/>
            <person name="Mondo S."/>
            <person name="Kiss B."/>
            <person name="Balint B."/>
            <person name="Kues U."/>
            <person name="Barry K."/>
            <person name="Hegedus J.C."/>
            <person name="Henrissat B."/>
            <person name="Johnson J."/>
            <person name="Lipzen A."/>
            <person name="Ohm R."/>
            <person name="Nagy I."/>
            <person name="Pangilinan J."/>
            <person name="Yan J."/>
            <person name="Xiong Y."/>
            <person name="Grigoriev I.V."/>
            <person name="Hibbett D.S."/>
            <person name="Nagy L.G."/>
        </authorList>
    </citation>
    <scope>NUCLEOTIDE SEQUENCE [LARGE SCALE GENOMIC DNA]</scope>
    <source>
        <strain evidence="1 2">SZMC22713</strain>
    </source>
</reference>
<organism evidence="1 2">
    <name type="scientific">Rickenella mellea</name>
    <dbReference type="NCBI Taxonomy" id="50990"/>
    <lineage>
        <taxon>Eukaryota</taxon>
        <taxon>Fungi</taxon>
        <taxon>Dikarya</taxon>
        <taxon>Basidiomycota</taxon>
        <taxon>Agaricomycotina</taxon>
        <taxon>Agaricomycetes</taxon>
        <taxon>Hymenochaetales</taxon>
        <taxon>Rickenellaceae</taxon>
        <taxon>Rickenella</taxon>
    </lineage>
</organism>
<protein>
    <submittedName>
        <fullName evidence="1">Uncharacterized protein</fullName>
    </submittedName>
</protein>
<evidence type="ECO:0000313" key="1">
    <source>
        <dbReference type="EMBL" id="TDL16438.1"/>
    </source>
</evidence>
<gene>
    <name evidence="1" type="ORF">BD410DRAFT_795371</name>
</gene>
<dbReference type="Proteomes" id="UP000294933">
    <property type="component" value="Unassembled WGS sequence"/>
</dbReference>
<dbReference type="EMBL" id="ML170243">
    <property type="protein sequence ID" value="TDL16438.1"/>
    <property type="molecule type" value="Genomic_DNA"/>
</dbReference>
<proteinExistence type="predicted"/>
<sequence length="67" mass="7412">MSLSQPWVHPPPLSTTRGSRFACEMQPVPMQRFISTPGVGKAKIGSANARARRAVVIFMAIKHSHRQ</sequence>
<name>A0A4Y7PMV6_9AGAM</name>
<dbReference type="VEuPathDB" id="FungiDB:BD410DRAFT_795371"/>